<dbReference type="InterPro" id="IPR051828">
    <property type="entry name" value="HAD-like_hydrolase_domain"/>
</dbReference>
<dbReference type="InterPro" id="IPR023214">
    <property type="entry name" value="HAD_sf"/>
</dbReference>
<dbReference type="EMBL" id="CP017675">
    <property type="protein sequence ID" value="APB33117.1"/>
    <property type="molecule type" value="Genomic_DNA"/>
</dbReference>
<keyword evidence="1" id="KW-0378">Hydrolase</keyword>
<dbReference type="OrthoDB" id="9809962at2"/>
<proteinExistence type="predicted"/>
<dbReference type="NCBIfam" id="TIGR01549">
    <property type="entry name" value="HAD-SF-IA-v1"/>
    <property type="match status" value="1"/>
</dbReference>
<evidence type="ECO:0000313" key="1">
    <source>
        <dbReference type="EMBL" id="APB33117.1"/>
    </source>
</evidence>
<gene>
    <name evidence="1" type="ORF">GlitD10_0803</name>
</gene>
<dbReference type="PANTHER" id="PTHR46191">
    <property type="match status" value="1"/>
</dbReference>
<dbReference type="GO" id="GO:0016787">
    <property type="term" value="F:hydrolase activity"/>
    <property type="evidence" value="ECO:0007669"/>
    <property type="project" value="UniProtKB-KW"/>
</dbReference>
<name>A0A1J0AB30_9CYAN</name>
<dbReference type="KEGG" id="glt:GlitD10_0803"/>
<dbReference type="Proteomes" id="UP000180235">
    <property type="component" value="Chromosome"/>
</dbReference>
<dbReference type="InterPro" id="IPR011949">
    <property type="entry name" value="HAD-SF_hydro_IA_REG-2-like"/>
</dbReference>
<sequence length="233" mass="25181">MARPGAIFVDAVGTLFGVRGSVGQIYSECAQRVGASVPPEALQKAFVHCFATAPPPAFPGLASQEIPEAEYEYWYRITQQTFTQAGGLAQIGDFAAFFPQVFATFATADPWELYPDVLPVLQDWQAQGIPVGVISNFDGRLYKVLDALGLSPWMQTVTISSRVGTAKPQGGIFQAAWQAQGQPAPPIWHIGDSWRADVLGARAMGWRGIHLCRDGGDLATDQVQTLTDLLAWA</sequence>
<dbReference type="InterPro" id="IPR006439">
    <property type="entry name" value="HAD-SF_hydro_IA"/>
</dbReference>
<dbReference type="AlphaFoldDB" id="A0A1J0AB30"/>
<keyword evidence="2" id="KW-1185">Reference proteome</keyword>
<protein>
    <submittedName>
        <fullName evidence="1">HAD family hydrolase</fullName>
    </submittedName>
</protein>
<dbReference type="RefSeq" id="WP_071453762.1">
    <property type="nucleotide sequence ID" value="NZ_CP017675.1"/>
</dbReference>
<reference evidence="1 2" key="1">
    <citation type="submission" date="2016-10" db="EMBL/GenBank/DDBJ databases">
        <title>Description of Gloeomargarita lithophora gen. nov., sp. nov., a thylakoid-bearing basal-branching cyanobacterium with intracellular carbonates, and proposal for Gloeomargaritales ord. nov.</title>
        <authorList>
            <person name="Moreira D."/>
            <person name="Tavera R."/>
            <person name="Benzerara K."/>
            <person name="Skouri-Panet F."/>
            <person name="Couradeau E."/>
            <person name="Gerard E."/>
            <person name="Loussert C."/>
            <person name="Novelo E."/>
            <person name="Zivanovic Y."/>
            <person name="Lopez-Garcia P."/>
        </authorList>
    </citation>
    <scope>NUCLEOTIDE SEQUENCE [LARGE SCALE GENOMIC DNA]</scope>
    <source>
        <strain evidence="1 2">D10</strain>
    </source>
</reference>
<organism evidence="1 2">
    <name type="scientific">Gloeomargarita lithophora Alchichica-D10</name>
    <dbReference type="NCBI Taxonomy" id="1188229"/>
    <lineage>
        <taxon>Bacteria</taxon>
        <taxon>Bacillati</taxon>
        <taxon>Cyanobacteriota</taxon>
        <taxon>Cyanophyceae</taxon>
        <taxon>Gloeomargaritales</taxon>
        <taxon>Gloeomargaritaceae</taxon>
        <taxon>Gloeomargarita</taxon>
    </lineage>
</organism>
<accession>A0A1J0AB30</accession>
<dbReference type="Gene3D" id="3.40.50.1000">
    <property type="entry name" value="HAD superfamily/HAD-like"/>
    <property type="match status" value="1"/>
</dbReference>
<dbReference type="PANTHER" id="PTHR46191:SF2">
    <property type="entry name" value="HALOACID DEHALOGENASE-LIKE HYDROLASE DOMAIN-CONTAINING PROTEIN 3"/>
    <property type="match status" value="1"/>
</dbReference>
<dbReference type="InterPro" id="IPR036412">
    <property type="entry name" value="HAD-like_sf"/>
</dbReference>
<evidence type="ECO:0000313" key="2">
    <source>
        <dbReference type="Proteomes" id="UP000180235"/>
    </source>
</evidence>
<dbReference type="Gene3D" id="1.10.150.720">
    <property type="entry name" value="Haloacid dehalogenase-like hydrolase"/>
    <property type="match status" value="1"/>
</dbReference>
<dbReference type="Pfam" id="PF00702">
    <property type="entry name" value="Hydrolase"/>
    <property type="match status" value="1"/>
</dbReference>
<dbReference type="STRING" id="1188229.GlitD10_0803"/>
<dbReference type="SUPFAM" id="SSF56784">
    <property type="entry name" value="HAD-like"/>
    <property type="match status" value="1"/>
</dbReference>
<dbReference type="NCBIfam" id="TIGR02252">
    <property type="entry name" value="DREG-2"/>
    <property type="match status" value="1"/>
</dbReference>
<dbReference type="InterPro" id="IPR044924">
    <property type="entry name" value="HAD-SF_hydro_IA_REG-2-like_cap"/>
</dbReference>